<evidence type="ECO:0000256" key="8">
    <source>
        <dbReference type="ARBA" id="ARBA00022807"/>
    </source>
</evidence>
<dbReference type="InterPro" id="IPR018200">
    <property type="entry name" value="USP_CS"/>
</dbReference>
<evidence type="ECO:0000256" key="5">
    <source>
        <dbReference type="ARBA" id="ARBA00022670"/>
    </source>
</evidence>
<dbReference type="InterPro" id="IPR009060">
    <property type="entry name" value="UBA-like_sf"/>
</dbReference>
<dbReference type="FunFam" id="1.10.8.10:FF:000075">
    <property type="entry name" value="Ubiquitin carboxyl-terminal hydrolase 24"/>
    <property type="match status" value="1"/>
</dbReference>
<evidence type="ECO:0000256" key="10">
    <source>
        <dbReference type="ARBA" id="ARBA00075166"/>
    </source>
</evidence>
<organism evidence="16 17">
    <name type="scientific">Hymenochirus boettgeri</name>
    <name type="common">Congo dwarf clawed frog</name>
    <dbReference type="NCBI Taxonomy" id="247094"/>
    <lineage>
        <taxon>Eukaryota</taxon>
        <taxon>Metazoa</taxon>
        <taxon>Chordata</taxon>
        <taxon>Craniata</taxon>
        <taxon>Vertebrata</taxon>
        <taxon>Euteleostomi</taxon>
        <taxon>Amphibia</taxon>
        <taxon>Batrachia</taxon>
        <taxon>Anura</taxon>
        <taxon>Pipoidea</taxon>
        <taxon>Pipidae</taxon>
        <taxon>Pipinae</taxon>
        <taxon>Hymenochirus</taxon>
    </lineage>
</organism>
<dbReference type="GO" id="GO:0005829">
    <property type="term" value="C:cytosol"/>
    <property type="evidence" value="ECO:0007669"/>
    <property type="project" value="TreeGrafter"/>
</dbReference>
<feature type="compositionally biased region" description="Polar residues" evidence="13">
    <location>
        <begin position="1216"/>
        <end position="1239"/>
    </location>
</feature>
<feature type="region of interest" description="Disordered" evidence="13">
    <location>
        <begin position="1957"/>
        <end position="1985"/>
    </location>
</feature>
<dbReference type="InterPro" id="IPR055176">
    <property type="entry name" value="UBP24/USP9X/USP9Y_UBL"/>
</dbReference>
<dbReference type="PANTHER" id="PTHR24006">
    <property type="entry name" value="UBIQUITIN CARBOXYL-TERMINAL HYDROLASE"/>
    <property type="match status" value="1"/>
</dbReference>
<evidence type="ECO:0000256" key="1">
    <source>
        <dbReference type="ARBA" id="ARBA00000707"/>
    </source>
</evidence>
<sequence>METEEEQHMTTLLCMGFSDPGAIRKALRLAKNDINEAVALLTNERPGLDYGYEPMDGGSRGTSDSGSRGSGFDPPPAYHEVVEPEKNDENGNCSGENIEFPTTNLYELESRVLTDHWSIPYKREESLGKCLIASTNLSISDSDENCKRFIDRCMPEAFKKLLTSSAVHKWGTEIHEGIYNMLMLLVDLVAERIKQDPIPAGLLSVLTMAFNPDNEYHFKNRMKICQKNWVDVFGEGNTYAVSPLNSVQKEPHGWLVDLVNRFGELGGFSAIQSKLNSEDIELGAVSALVQPLGVCAEYLNSSTVQPMLDRVIHKMIKYVQNVEEKDLKDKKLVSIPELLSAIKLLCMRFQPDLVTVVDDLRLDILLRMLKSPHFSAKMNSLKEVKDAIDTDRLLDWLVENSVLSIALEGNIDQAQYCDRIKGIIELLGSKLSLDELSKIWRIQSGQSSTVIENIHTIISAAAVKFNSDQLNHLFVLIQKCWETESDRVRQKLLSLIGRIGREARNETTTGKVLEVLWELAHLPTLPSSLIQQALEEHLTILSDAYAVKETVKRSYIIKCIEDIKKSSHNNPQVVWVVPALRQLHEITRSFNKQTYQKQDKSIIQDLKKNFEIVKLVTASLVACHRLAVNVVGPSGLVGSTMVDGRYTYREYLEAHLKFLAFFLQEATLYLGWSRAKEIWECLVTGHDVCELDREMCFEWFTKGQHDLESDVQQQLFKEKILKLEPYEITMNGFSLFKTFFENVNLCDHRLKRQGTQLHVEKLELIGMDFIWKVAVESPDEEIANEAIQLIINYSYINLNPRLKKDSVPLHKKFIADCYTRLEAASSALGGPTLTHAVTRATKMLTATAMPSVATSVQSPYRSTKLVIIERLLLLAERYVITIEDLYSLPRTILPHGASFHGHLLTLNLTYESTKDTFTIEHETVGSVRWKIARHLNCPVDNVQIFANENLLTSNKDQKLLYQLCFSDEQALTVKTLGSGTPSSSSTDAASNSNTGSGVFSSYVTEQEKSLPGVVMALICNVFDMLYQLANLEEPRITVRVRKLLLLVPTDPAVQEALDQLDSLGRKKTLLSESQASQSSKSPSLSSKQHHQPSASSILESLFRSSAPGMSTFRVLYNLEVLSSKLMPTADDEMARNCAKSFCENFLKAGGLSLVVNVMQRDSIPSEVDYETRQGVYSICLQLARFLLVGQTMPTTFDEDLTKDGIEGLSSRPFRNASRQSSRQMGGTPEKSSYRQLSVSDRSSIRVEEIIPAAPAAGRLDLVGSTQPIKERSNCSSGSEGDSTSLHAWICVKQQSVSTKDAIIAGEALSLLVTCLQLRSQQLGSFYNLPSVAEFIIDILLGSSSAEIRRVACDQLYTLSQTDTSAYPDVQKPNLFLLSVILSAQLPLWSPTSIMRGINQRLLAQCTEYFDLRCQLLDDLTCSEMEQMKISPATMLEDEITWLDNFEPNRTAECETSEIDNVWLAGHLRLIKTLLSLCGTEKEMLGPSLIKQLLDDFLFRASRIILNSNSPAGSAAISQQDFHPKCSTMNSRLAAYEVLVMLAESSLANLDLITTELLSMHHQPDPALSKEFDYLPPVDGRSTSGFVGLKNGGATCYMNAVFQQLYMQPGLPEALLSMEDDTDNPDESVFYQVQSLFGHLMESKLQYYVPENFWKIFKMWNKELYVREQQDAYEFFTSLIDQMDEYLKKVGRDQIFKNTFQGIYSDQKICKDCPHRYEREEAFMALNLGVTSCQSLEISLDQFVRGEVLEGSNAYYCEKCKEKRTTVKRTCIKSLPSVLVIHLMRFGFDWESGRSIKYDEQIKFPWMLNMEPYTVSGMARQDSSSEVNENGRHIDPGGGSPRKKVAPTENYELVGVIVHSGQAHAGHYYSFIKDRRGSCKGKWYKFNDTVVEEFELNDETIEYECFGGEYRPKVYDQSNPYPDVRRRYWNAYMLFYQRVSDQNSPVLPKKSRVSVVRQEAEDLSLSTPSSPDISPQSSPRPHRPNDRLSILTKLVRKGEKKGLFVEKMPLGIYQMVRDENLKFMKNRDIYNSEYFSFVLSLSSVNATKLKHPMYQPMAKVSTQLAVQFLFHTYLRTKRKLRVDTEEWIATIDALVSKSCEACQWLVEYIISSEGKELVKVFLLESCIREVRAAVATVLEKTLDGALFHKDKVKGVHLVLEMLLSLLDKDVPESCKNCAQYFFLFNNFVQKQGARAVDLLLKHSALKHFINFLLGPNRQNNQNRRWSSPQAREFGFLHNTIAFLVLYSDVSSYRIASAVFKPHSPINTPGSLLPLHVEVEALMFMPEGKPYLLEVMFALRELPGSLSVLIEMVVYCCFCNECFSLTVLHFIKNQLETAPPHELKNMFTLLYEILVIEDPLQIQRLKFTFESDGLLALMHHSNHVDSSRCYQCVKFLVTLAQKCPAAKEYFKENSNHWSWAVQWLQKKMSEHCWAPQSNVSNETSTAKTFQRTISAQDTLAYATALLNEKDQSGSSNGSESSPANENGDRNMQQVQSPGSPMIIGDAKTDLDDVDA</sequence>
<dbReference type="InterPro" id="IPR015940">
    <property type="entry name" value="UBA"/>
</dbReference>
<dbReference type="PROSITE" id="PS50235">
    <property type="entry name" value="USP_3"/>
    <property type="match status" value="1"/>
</dbReference>
<feature type="compositionally biased region" description="Low complexity" evidence="13">
    <location>
        <begin position="2470"/>
        <end position="2483"/>
    </location>
</feature>
<comment type="similarity">
    <text evidence="2">Belongs to the peptidase C19 family.</text>
</comment>
<evidence type="ECO:0000256" key="9">
    <source>
        <dbReference type="ARBA" id="ARBA00071639"/>
    </source>
</evidence>
<reference evidence="16" key="1">
    <citation type="thesis" date="2020" institute="ProQuest LLC" country="789 East Eisenhower Parkway, Ann Arbor, MI, USA">
        <title>Comparative Genomics and Chromosome Evolution.</title>
        <authorList>
            <person name="Mudd A.B."/>
        </authorList>
    </citation>
    <scope>NUCLEOTIDE SEQUENCE</scope>
    <source>
        <strain evidence="16">Female2</strain>
        <tissue evidence="16">Blood</tissue>
    </source>
</reference>
<comment type="catalytic activity">
    <reaction evidence="1">
        <text>Thiol-dependent hydrolysis of ester, thioester, amide, peptide and isopeptide bonds formed by the C-terminal Gly of ubiquitin (a 76-residue protein attached to proteins as an intracellular targeting signal).</text>
        <dbReference type="EC" id="3.4.19.12"/>
    </reaction>
</comment>
<feature type="region of interest" description="Disordered" evidence="13">
    <location>
        <begin position="1071"/>
        <end position="1090"/>
    </location>
</feature>
<dbReference type="InterPro" id="IPR033382">
    <property type="entry name" value="USP24_UBA"/>
</dbReference>
<keyword evidence="5" id="KW-0645">Protease</keyword>
<dbReference type="Gene3D" id="1.10.8.10">
    <property type="entry name" value="DNA helicase RuvA subunit, C-terminal domain"/>
    <property type="match status" value="1"/>
</dbReference>
<dbReference type="CDD" id="cd02659">
    <property type="entry name" value="peptidase_C19C"/>
    <property type="match status" value="1"/>
</dbReference>
<dbReference type="SUPFAM" id="SSF46934">
    <property type="entry name" value="UBA-like"/>
    <property type="match status" value="1"/>
</dbReference>
<evidence type="ECO:0000256" key="12">
    <source>
        <dbReference type="ARBA" id="ARBA00082184"/>
    </source>
</evidence>
<dbReference type="SUPFAM" id="SSF54001">
    <property type="entry name" value="Cysteine proteinases"/>
    <property type="match status" value="1"/>
</dbReference>
<accession>A0A8T2J3U6</accession>
<dbReference type="InterPro" id="IPR001394">
    <property type="entry name" value="Peptidase_C19_UCH"/>
</dbReference>
<evidence type="ECO:0000259" key="14">
    <source>
        <dbReference type="PROSITE" id="PS50030"/>
    </source>
</evidence>
<evidence type="ECO:0000256" key="3">
    <source>
        <dbReference type="ARBA" id="ARBA00012759"/>
    </source>
</evidence>
<dbReference type="InterPro" id="IPR056850">
    <property type="entry name" value="ARM_UBP34_24_USP9X_Y"/>
</dbReference>
<feature type="compositionally biased region" description="Polar residues" evidence="13">
    <location>
        <begin position="2487"/>
        <end position="2496"/>
    </location>
</feature>
<feature type="domain" description="UBA" evidence="14">
    <location>
        <begin position="2"/>
        <end position="44"/>
    </location>
</feature>
<dbReference type="Pfam" id="PF25010">
    <property type="entry name" value="ARM_UBP24_USP9X-Y"/>
    <property type="match status" value="1"/>
</dbReference>
<dbReference type="InterPro" id="IPR047061">
    <property type="entry name" value="UBP24_Ubl"/>
</dbReference>
<evidence type="ECO:0000256" key="4">
    <source>
        <dbReference type="ARBA" id="ARBA00022553"/>
    </source>
</evidence>
<evidence type="ECO:0000256" key="6">
    <source>
        <dbReference type="ARBA" id="ARBA00022786"/>
    </source>
</evidence>
<dbReference type="CDD" id="cd14286">
    <property type="entry name" value="UBA_UBP24"/>
    <property type="match status" value="1"/>
</dbReference>
<dbReference type="Proteomes" id="UP000812440">
    <property type="component" value="Chromosome 4"/>
</dbReference>
<dbReference type="PANTHER" id="PTHR24006:SF729">
    <property type="entry name" value="UBIQUITIN CARBOXYL-TERMINAL HYDROLASE 24"/>
    <property type="match status" value="1"/>
</dbReference>
<gene>
    <name evidence="16" type="ORF">GDO86_007959</name>
</gene>
<comment type="caution">
    <text evidence="16">The sequence shown here is derived from an EMBL/GenBank/DDBJ whole genome shotgun (WGS) entry which is preliminary data.</text>
</comment>
<dbReference type="Gene3D" id="3.90.70.10">
    <property type="entry name" value="Cysteine proteinases"/>
    <property type="match status" value="1"/>
</dbReference>
<dbReference type="PROSITE" id="PS50030">
    <property type="entry name" value="UBA"/>
    <property type="match status" value="1"/>
</dbReference>
<evidence type="ECO:0000256" key="11">
    <source>
        <dbReference type="ARBA" id="ARBA00078770"/>
    </source>
</evidence>
<keyword evidence="17" id="KW-1185">Reference proteome</keyword>
<evidence type="ECO:0000313" key="16">
    <source>
        <dbReference type="EMBL" id="KAG8437076.1"/>
    </source>
</evidence>
<feature type="compositionally biased region" description="Low complexity" evidence="13">
    <location>
        <begin position="1071"/>
        <end position="1086"/>
    </location>
</feature>
<proteinExistence type="inferred from homology"/>
<protein>
    <recommendedName>
        <fullName evidence="9">Ubiquitin carboxyl-terminal hydrolase 24</fullName>
        <ecNumber evidence="3">3.4.19.12</ecNumber>
    </recommendedName>
    <alternativeName>
        <fullName evidence="12">Deubiquitinating enzyme 24</fullName>
    </alternativeName>
    <alternativeName>
        <fullName evidence="10">Ubiquitin thioesterase 24</fullName>
    </alternativeName>
    <alternativeName>
        <fullName evidence="11">Ubiquitin-specific-processing protease 24</fullName>
    </alternativeName>
</protein>
<dbReference type="FunFam" id="3.90.70.10:FF:000022">
    <property type="entry name" value="Ubiquitin carboxyl-terminal hydrolase 24"/>
    <property type="match status" value="1"/>
</dbReference>
<dbReference type="PROSITE" id="PS00972">
    <property type="entry name" value="USP_1"/>
    <property type="match status" value="1"/>
</dbReference>
<dbReference type="Pfam" id="PF22900">
    <property type="entry name" value="UCH_UBL1"/>
    <property type="match status" value="1"/>
</dbReference>
<dbReference type="SUPFAM" id="SSF48371">
    <property type="entry name" value="ARM repeat"/>
    <property type="match status" value="1"/>
</dbReference>
<feature type="compositionally biased region" description="Low complexity" evidence="13">
    <location>
        <begin position="1965"/>
        <end position="1978"/>
    </location>
</feature>
<dbReference type="InterPro" id="IPR050164">
    <property type="entry name" value="Peptidase_C19"/>
</dbReference>
<dbReference type="GO" id="GO:0005634">
    <property type="term" value="C:nucleus"/>
    <property type="evidence" value="ECO:0007669"/>
    <property type="project" value="TreeGrafter"/>
</dbReference>
<dbReference type="OrthoDB" id="289038at2759"/>
<keyword evidence="6" id="KW-0833">Ubl conjugation pathway</keyword>
<dbReference type="GO" id="GO:0016579">
    <property type="term" value="P:protein deubiquitination"/>
    <property type="evidence" value="ECO:0007669"/>
    <property type="project" value="InterPro"/>
</dbReference>
<feature type="compositionally biased region" description="Basic and acidic residues" evidence="13">
    <location>
        <begin position="80"/>
        <end position="89"/>
    </location>
</feature>
<dbReference type="GO" id="GO:0004843">
    <property type="term" value="F:cysteine-type deubiquitinase activity"/>
    <property type="evidence" value="ECO:0007669"/>
    <property type="project" value="UniProtKB-EC"/>
</dbReference>
<keyword evidence="7" id="KW-0378">Hydrolase</keyword>
<dbReference type="EC" id="3.4.19.12" evidence="3"/>
<evidence type="ECO:0000256" key="7">
    <source>
        <dbReference type="ARBA" id="ARBA00022801"/>
    </source>
</evidence>
<dbReference type="InterPro" id="IPR038765">
    <property type="entry name" value="Papain-like_cys_pep_sf"/>
</dbReference>
<evidence type="ECO:0000256" key="2">
    <source>
        <dbReference type="ARBA" id="ARBA00009085"/>
    </source>
</evidence>
<dbReference type="GO" id="GO:0006508">
    <property type="term" value="P:proteolysis"/>
    <property type="evidence" value="ECO:0007669"/>
    <property type="project" value="UniProtKB-KW"/>
</dbReference>
<dbReference type="InterPro" id="IPR028889">
    <property type="entry name" value="USP"/>
</dbReference>
<feature type="domain" description="USP" evidence="15">
    <location>
        <begin position="1586"/>
        <end position="1938"/>
    </location>
</feature>
<dbReference type="CDD" id="cd17065">
    <property type="entry name" value="Ubl_UBP24"/>
    <property type="match status" value="1"/>
</dbReference>
<name>A0A8T2J3U6_9PIPI</name>
<dbReference type="InterPro" id="IPR016024">
    <property type="entry name" value="ARM-type_fold"/>
</dbReference>
<dbReference type="PROSITE" id="PS00973">
    <property type="entry name" value="USP_2"/>
    <property type="match status" value="1"/>
</dbReference>
<keyword evidence="4" id="KW-0597">Phosphoprotein</keyword>
<feature type="region of interest" description="Disordered" evidence="13">
    <location>
        <begin position="2465"/>
        <end position="2513"/>
    </location>
</feature>
<evidence type="ECO:0000313" key="17">
    <source>
        <dbReference type="Proteomes" id="UP000812440"/>
    </source>
</evidence>
<evidence type="ECO:0000259" key="15">
    <source>
        <dbReference type="PROSITE" id="PS50235"/>
    </source>
</evidence>
<keyword evidence="8" id="KW-0788">Thiol protease</keyword>
<feature type="region of interest" description="Disordered" evidence="13">
    <location>
        <begin position="1207"/>
        <end position="1239"/>
    </location>
</feature>
<feature type="region of interest" description="Disordered" evidence="13">
    <location>
        <begin position="49"/>
        <end position="93"/>
    </location>
</feature>
<evidence type="ECO:0000256" key="13">
    <source>
        <dbReference type="SAM" id="MobiDB-lite"/>
    </source>
</evidence>
<dbReference type="EMBL" id="JAACNH010000007">
    <property type="protein sequence ID" value="KAG8437076.1"/>
    <property type="molecule type" value="Genomic_DNA"/>
</dbReference>
<feature type="compositionally biased region" description="Basic and acidic residues" evidence="13">
    <location>
        <begin position="2504"/>
        <end position="2513"/>
    </location>
</feature>
<dbReference type="Pfam" id="PF00443">
    <property type="entry name" value="UCH"/>
    <property type="match status" value="1"/>
</dbReference>
<feature type="region of interest" description="Disordered" evidence="13">
    <location>
        <begin position="1820"/>
        <end position="1844"/>
    </location>
</feature>
<feature type="compositionally biased region" description="Low complexity" evidence="13">
    <location>
        <begin position="61"/>
        <end position="71"/>
    </location>
</feature>